<feature type="active site" evidence="7">
    <location>
        <position position="516"/>
    </location>
</feature>
<comment type="pathway">
    <text evidence="1 7 8">Carbohydrate degradation; glycolysis; D-glyceraldehyde 3-phosphate and glycerone phosphate from D-glucose: step 2/4.</text>
</comment>
<keyword evidence="7" id="KW-0963">Cytoplasm</keyword>
<evidence type="ECO:0000313" key="11">
    <source>
        <dbReference type="Proteomes" id="UP000664288"/>
    </source>
</evidence>
<reference evidence="10 11" key="1">
    <citation type="submission" date="2021-03" db="EMBL/GenBank/DDBJ databases">
        <title>Whole genome sequence of Jiella sp. MQZ13P-4.</title>
        <authorList>
            <person name="Tuo L."/>
        </authorList>
    </citation>
    <scope>NUCLEOTIDE SEQUENCE [LARGE SCALE GENOMIC DNA]</scope>
    <source>
        <strain evidence="10 11">MQZ13P-4</strain>
    </source>
</reference>
<dbReference type="CDD" id="cd05015">
    <property type="entry name" value="SIS_PGI_1"/>
    <property type="match status" value="1"/>
</dbReference>
<dbReference type="EMBL" id="JAFMPY010000030">
    <property type="protein sequence ID" value="MBO0906022.1"/>
    <property type="molecule type" value="Genomic_DNA"/>
</dbReference>
<comment type="function">
    <text evidence="7">Catalyzes the reversible isomerization of glucose-6-phosphate to fructose-6-phosphate.</text>
</comment>
<dbReference type="PANTHER" id="PTHR11469:SF1">
    <property type="entry name" value="GLUCOSE-6-PHOSPHATE ISOMERASE"/>
    <property type="match status" value="1"/>
</dbReference>
<evidence type="ECO:0000256" key="8">
    <source>
        <dbReference type="RuleBase" id="RU000612"/>
    </source>
</evidence>
<evidence type="ECO:0000256" key="4">
    <source>
        <dbReference type="ARBA" id="ARBA00023152"/>
    </source>
</evidence>
<dbReference type="Gene3D" id="1.10.1390.10">
    <property type="match status" value="1"/>
</dbReference>
<evidence type="ECO:0000256" key="7">
    <source>
        <dbReference type="HAMAP-Rule" id="MF_00473"/>
    </source>
</evidence>
<dbReference type="Proteomes" id="UP000664288">
    <property type="component" value="Unassembled WGS sequence"/>
</dbReference>
<feature type="active site" evidence="7">
    <location>
        <position position="386"/>
    </location>
</feature>
<comment type="catalytic activity">
    <reaction evidence="6 7 8">
        <text>alpha-D-glucose 6-phosphate = beta-D-fructose 6-phosphate</text>
        <dbReference type="Rhea" id="RHEA:11816"/>
        <dbReference type="ChEBI" id="CHEBI:57634"/>
        <dbReference type="ChEBI" id="CHEBI:58225"/>
        <dbReference type="EC" id="5.3.1.9"/>
    </reaction>
</comment>
<evidence type="ECO:0000256" key="2">
    <source>
        <dbReference type="ARBA" id="ARBA00006604"/>
    </source>
</evidence>
<dbReference type="InterPro" id="IPR046348">
    <property type="entry name" value="SIS_dom_sf"/>
</dbReference>
<proteinExistence type="inferred from homology"/>
<evidence type="ECO:0000256" key="9">
    <source>
        <dbReference type="SAM" id="MobiDB-lite"/>
    </source>
</evidence>
<dbReference type="InterPro" id="IPR023096">
    <property type="entry name" value="G6P_Isomerase_C"/>
</dbReference>
<dbReference type="PROSITE" id="PS00174">
    <property type="entry name" value="P_GLUCOSE_ISOMERASE_2"/>
    <property type="match status" value="1"/>
</dbReference>
<gene>
    <name evidence="7 10" type="primary">pgi</name>
    <name evidence="10" type="ORF">J1C47_20430</name>
</gene>
<dbReference type="InterPro" id="IPR035476">
    <property type="entry name" value="SIS_PGI_1"/>
</dbReference>
<name>A0ABS3JA62_9HYPH</name>
<dbReference type="SUPFAM" id="SSF53697">
    <property type="entry name" value="SIS domain"/>
    <property type="match status" value="1"/>
</dbReference>
<keyword evidence="3 7" id="KW-0312">Gluconeogenesis</keyword>
<keyword evidence="4 7" id="KW-0324">Glycolysis</keyword>
<dbReference type="InterPro" id="IPR035482">
    <property type="entry name" value="SIS_PGI_2"/>
</dbReference>
<dbReference type="Gene3D" id="3.40.50.10490">
    <property type="entry name" value="Glucose-6-phosphate isomerase like protein, domain 1"/>
    <property type="match status" value="2"/>
</dbReference>
<dbReference type="Pfam" id="PF00342">
    <property type="entry name" value="PGI"/>
    <property type="match status" value="1"/>
</dbReference>
<dbReference type="CDD" id="cd05016">
    <property type="entry name" value="SIS_PGI_2"/>
    <property type="match status" value="1"/>
</dbReference>
<dbReference type="PROSITE" id="PS00765">
    <property type="entry name" value="P_GLUCOSE_ISOMERASE_1"/>
    <property type="match status" value="1"/>
</dbReference>
<evidence type="ECO:0000313" key="10">
    <source>
        <dbReference type="EMBL" id="MBO0906022.1"/>
    </source>
</evidence>
<evidence type="ECO:0000256" key="6">
    <source>
        <dbReference type="ARBA" id="ARBA00029321"/>
    </source>
</evidence>
<dbReference type="NCBIfam" id="NF001211">
    <property type="entry name" value="PRK00179.1"/>
    <property type="match status" value="1"/>
</dbReference>
<sequence length="552" mass="59528">MSTTRPHDPAGTASETALDRRAETARATGIRKLFSADPARFESFSASAAGLLLDYSKTAIDAETRSALFEFARSRDVEARRDAMFAGERINTTENRSVLHVALRAEPADGFRADGDPVSAEVMDVLTAMANFATKVRNGEILGARDDLITDVVNIGIGGSDLGPVMASLALAPYHDGPRTHFVSNVDGAHMADTLKHLEPATTLFIVASKTFTTIETMTNAATARSWIVAGLGEAAVGAHFAAVSTALDKVEAFGISKDRTFGFWEWVGGRYSIWSAIGLPLMLAIGPEAFREFLAGARAIDRHFKTAPLEENLPVLLGLVGYFHRALMHYPTRAIIPYDQRLARFPAYLQQLDMESNGKGVDLDGNEVAISGPVVWGEPGTNGQHAFFQLIHQGTDVIPVEFLVGANAHEGTDMAVHQDLLLANCLAQSEALMKGRSLEEARRQLVAAGRSDEDAARIAPHRVFTGDRPSLTILYDTLDPATLGALIALYEHRVFVEAQLYGINAFDQWGVELGKELASNLVPVVTGDAPAEGRDSSTRGLVAAIHSMRNH</sequence>
<comment type="subcellular location">
    <subcellularLocation>
        <location evidence="7">Cytoplasm</location>
    </subcellularLocation>
</comment>
<comment type="pathway">
    <text evidence="7">Carbohydrate biosynthesis; gluconeogenesis.</text>
</comment>
<dbReference type="InterPro" id="IPR018189">
    <property type="entry name" value="Phosphoglucose_isomerase_CS"/>
</dbReference>
<evidence type="ECO:0000256" key="1">
    <source>
        <dbReference type="ARBA" id="ARBA00004926"/>
    </source>
</evidence>
<keyword evidence="11" id="KW-1185">Reference proteome</keyword>
<dbReference type="PRINTS" id="PR00662">
    <property type="entry name" value="G6PISOMERASE"/>
</dbReference>
<organism evidence="10 11">
    <name type="scientific">Jiella sonneratiae</name>
    <dbReference type="NCBI Taxonomy" id="2816856"/>
    <lineage>
        <taxon>Bacteria</taxon>
        <taxon>Pseudomonadati</taxon>
        <taxon>Pseudomonadota</taxon>
        <taxon>Alphaproteobacteria</taxon>
        <taxon>Hyphomicrobiales</taxon>
        <taxon>Aurantimonadaceae</taxon>
        <taxon>Jiella</taxon>
    </lineage>
</organism>
<dbReference type="GO" id="GO:0004347">
    <property type="term" value="F:glucose-6-phosphate isomerase activity"/>
    <property type="evidence" value="ECO:0007669"/>
    <property type="project" value="UniProtKB-EC"/>
</dbReference>
<comment type="similarity">
    <text evidence="2 7 8">Belongs to the GPI family.</text>
</comment>
<comment type="caution">
    <text evidence="10">The sequence shown here is derived from an EMBL/GenBank/DDBJ whole genome shotgun (WGS) entry which is preliminary data.</text>
</comment>
<dbReference type="HAMAP" id="MF_00473">
    <property type="entry name" value="G6P_isomerase"/>
    <property type="match status" value="1"/>
</dbReference>
<protein>
    <recommendedName>
        <fullName evidence="7">Glucose-6-phosphate isomerase</fullName>
        <shortName evidence="7">GPI</shortName>
        <ecNumber evidence="7">5.3.1.9</ecNumber>
    </recommendedName>
    <alternativeName>
        <fullName evidence="7">Phosphoglucose isomerase</fullName>
        <shortName evidence="7">PGI</shortName>
    </alternativeName>
    <alternativeName>
        <fullName evidence="7">Phosphohexose isomerase</fullName>
        <shortName evidence="7">PHI</shortName>
    </alternativeName>
</protein>
<dbReference type="PANTHER" id="PTHR11469">
    <property type="entry name" value="GLUCOSE-6-PHOSPHATE ISOMERASE"/>
    <property type="match status" value="1"/>
</dbReference>
<dbReference type="RefSeq" id="WP_207352656.1">
    <property type="nucleotide sequence ID" value="NZ_JAFMPY010000030.1"/>
</dbReference>
<dbReference type="PROSITE" id="PS51463">
    <property type="entry name" value="P_GLUCOSE_ISOMERASE_3"/>
    <property type="match status" value="1"/>
</dbReference>
<accession>A0ABS3JA62</accession>
<dbReference type="EC" id="5.3.1.9" evidence="7"/>
<evidence type="ECO:0000256" key="5">
    <source>
        <dbReference type="ARBA" id="ARBA00023235"/>
    </source>
</evidence>
<dbReference type="InterPro" id="IPR001672">
    <property type="entry name" value="G6P_Isomerase"/>
</dbReference>
<evidence type="ECO:0000256" key="3">
    <source>
        <dbReference type="ARBA" id="ARBA00022432"/>
    </source>
</evidence>
<feature type="active site" description="Proton donor" evidence="7">
    <location>
        <position position="356"/>
    </location>
</feature>
<feature type="region of interest" description="Disordered" evidence="9">
    <location>
        <begin position="1"/>
        <end position="20"/>
    </location>
</feature>
<keyword evidence="5 7" id="KW-0413">Isomerase</keyword>